<sequence>MIATKLTIDLIEVMQNDVIRVRVKTSVLSDDVQIAESFEHRVIAPGNDYSGEDAKVQAIAAAVHTAGVIAAYKAAQDTQGV</sequence>
<dbReference type="AlphaFoldDB" id="A0A1B7WNW0"/>
<dbReference type="EMBL" id="LJOW01000216">
    <property type="protein sequence ID" value="OBQ38760.1"/>
    <property type="molecule type" value="Genomic_DNA"/>
</dbReference>
<evidence type="ECO:0000313" key="2">
    <source>
        <dbReference type="Proteomes" id="UP000092093"/>
    </source>
</evidence>
<evidence type="ECO:0000313" key="1">
    <source>
        <dbReference type="EMBL" id="OBQ38760.1"/>
    </source>
</evidence>
<comment type="caution">
    <text evidence="1">The sequence shown here is derived from an EMBL/GenBank/DDBJ whole genome shotgun (WGS) entry which is preliminary data.</text>
</comment>
<dbReference type="Proteomes" id="UP000092093">
    <property type="component" value="Unassembled WGS sequence"/>
</dbReference>
<organism evidence="1 2">
    <name type="scientific">Aphanizomenon flos-aquae WA102</name>
    <dbReference type="NCBI Taxonomy" id="1710896"/>
    <lineage>
        <taxon>Bacteria</taxon>
        <taxon>Bacillati</taxon>
        <taxon>Cyanobacteriota</taxon>
        <taxon>Cyanophyceae</taxon>
        <taxon>Nostocales</taxon>
        <taxon>Aphanizomenonaceae</taxon>
        <taxon>Aphanizomenon</taxon>
    </lineage>
</organism>
<name>A0A1B7WNW0_APHFL</name>
<reference evidence="1 2" key="1">
    <citation type="submission" date="2015-09" db="EMBL/GenBank/DDBJ databases">
        <title>Aphanizomenon flos-aquae WA102.</title>
        <authorList>
            <person name="Driscoll C."/>
        </authorList>
    </citation>
    <scope>NUCLEOTIDE SEQUENCE [LARGE SCALE GENOMIC DNA]</scope>
    <source>
        <strain evidence="1">WA102</strain>
    </source>
</reference>
<protein>
    <submittedName>
        <fullName evidence="1">Uncharacterized protein</fullName>
    </submittedName>
</protein>
<accession>A0A1B7WNW0</accession>
<gene>
    <name evidence="1" type="ORF">AN484_23955</name>
</gene>
<proteinExistence type="predicted"/>